<sequence>MPARKIRGLYAVLCLLTATSLAAQTSEEPDPSQLARDFYNGYLDSLPDPRKQQRALLEQNLLKSLKRILPKEDPFDGRQVADGLQVSDLAFARVQRTDPFVRGILKELPHLKEEEFMYIVRFGSYMAFLCYRADPMKFRVDETPNYMLIKKKPASDGEKEQSTEDHQKNQAQ</sequence>
<accession>A0A833H1T2</accession>
<organism evidence="3 4">
    <name type="scientific">Leptonema illini</name>
    <dbReference type="NCBI Taxonomy" id="183"/>
    <lineage>
        <taxon>Bacteria</taxon>
        <taxon>Pseudomonadati</taxon>
        <taxon>Spirochaetota</taxon>
        <taxon>Spirochaetia</taxon>
        <taxon>Leptospirales</taxon>
        <taxon>Leptospiraceae</taxon>
        <taxon>Leptonema</taxon>
    </lineage>
</organism>
<name>A0A833H1T2_9LEPT</name>
<evidence type="ECO:0000313" key="4">
    <source>
        <dbReference type="Proteomes" id="UP000460298"/>
    </source>
</evidence>
<evidence type="ECO:0000256" key="1">
    <source>
        <dbReference type="SAM" id="MobiDB-lite"/>
    </source>
</evidence>
<reference evidence="3 4" key="1">
    <citation type="submission" date="2019-10" db="EMBL/GenBank/DDBJ databases">
        <title>Extracellular Electron Transfer in a Candidatus Methanoperedens spp. Enrichment Culture.</title>
        <authorList>
            <person name="Berger S."/>
            <person name="Rangel Shaw D."/>
            <person name="Berben T."/>
            <person name="In 'T Zandt M."/>
            <person name="Frank J."/>
            <person name="Reimann J."/>
            <person name="Jetten M.S.M."/>
            <person name="Welte C.U."/>
        </authorList>
    </citation>
    <scope>NUCLEOTIDE SEQUENCE [LARGE SCALE GENOMIC DNA]</scope>
    <source>
        <strain evidence="3">SB12</strain>
    </source>
</reference>
<dbReference type="OrthoDB" id="340959at2"/>
<dbReference type="RefSeq" id="WP_143464603.1">
    <property type="nucleotide sequence ID" value="NZ_JQDG01000004.1"/>
</dbReference>
<proteinExistence type="predicted"/>
<feature type="compositionally biased region" description="Basic and acidic residues" evidence="1">
    <location>
        <begin position="153"/>
        <end position="172"/>
    </location>
</feature>
<evidence type="ECO:0000313" key="3">
    <source>
        <dbReference type="EMBL" id="KAB2932706.1"/>
    </source>
</evidence>
<keyword evidence="2" id="KW-0732">Signal</keyword>
<dbReference type="AlphaFoldDB" id="A0A833H1T2"/>
<feature type="chain" id="PRO_5032477681" evidence="2">
    <location>
        <begin position="24"/>
        <end position="172"/>
    </location>
</feature>
<feature type="region of interest" description="Disordered" evidence="1">
    <location>
        <begin position="149"/>
        <end position="172"/>
    </location>
</feature>
<feature type="signal peptide" evidence="2">
    <location>
        <begin position="1"/>
        <end position="23"/>
    </location>
</feature>
<evidence type="ECO:0000256" key="2">
    <source>
        <dbReference type="SAM" id="SignalP"/>
    </source>
</evidence>
<dbReference type="EMBL" id="WBUI01000008">
    <property type="protein sequence ID" value="KAB2932706.1"/>
    <property type="molecule type" value="Genomic_DNA"/>
</dbReference>
<gene>
    <name evidence="3" type="ORF">F9K24_10020</name>
</gene>
<protein>
    <submittedName>
        <fullName evidence="3">Uncharacterized protein</fullName>
    </submittedName>
</protein>
<comment type="caution">
    <text evidence="3">The sequence shown here is derived from an EMBL/GenBank/DDBJ whole genome shotgun (WGS) entry which is preliminary data.</text>
</comment>
<dbReference type="Proteomes" id="UP000460298">
    <property type="component" value="Unassembled WGS sequence"/>
</dbReference>